<proteinExistence type="predicted"/>
<name>A0A1Q3AVH8_CEPFO</name>
<comment type="caution">
    <text evidence="2">The sequence shown here is derived from an EMBL/GenBank/DDBJ whole genome shotgun (WGS) entry which is preliminary data.</text>
</comment>
<dbReference type="InParanoid" id="A0A1Q3AVH8"/>
<reference evidence="3" key="1">
    <citation type="submission" date="2016-04" db="EMBL/GenBank/DDBJ databases">
        <title>Cephalotus genome sequencing.</title>
        <authorList>
            <person name="Fukushima K."/>
            <person name="Hasebe M."/>
            <person name="Fang X."/>
        </authorList>
    </citation>
    <scope>NUCLEOTIDE SEQUENCE [LARGE SCALE GENOMIC DNA]</scope>
    <source>
        <strain evidence="3">cv. St1</strain>
    </source>
</reference>
<keyword evidence="3" id="KW-1185">Reference proteome</keyword>
<sequence>MISVSGTHPFSPITSKYIWVDELIGLRFSSTKHVTIQCESRSEMRLRGIRSEHGSVKEDIGRAKMVEDEASVVEVVEFESAEANEFKSVELSVGVPDSNEKGLELLEVDKLVCIVMAMGHIGTDFVIPVFSLLKSGTGTRGVSSPMTGRTEGEARSRRFLSTSSSS</sequence>
<evidence type="ECO:0000256" key="1">
    <source>
        <dbReference type="SAM" id="MobiDB-lite"/>
    </source>
</evidence>
<evidence type="ECO:0000313" key="2">
    <source>
        <dbReference type="EMBL" id="GAV59690.1"/>
    </source>
</evidence>
<feature type="compositionally biased region" description="Polar residues" evidence="1">
    <location>
        <begin position="136"/>
        <end position="147"/>
    </location>
</feature>
<dbReference type="EMBL" id="BDDD01000122">
    <property type="protein sequence ID" value="GAV59690.1"/>
    <property type="molecule type" value="Genomic_DNA"/>
</dbReference>
<protein>
    <submittedName>
        <fullName evidence="2">Uncharacterized protein</fullName>
    </submittedName>
</protein>
<dbReference type="AlphaFoldDB" id="A0A1Q3AVH8"/>
<accession>A0A1Q3AVH8</accession>
<gene>
    <name evidence="2" type="ORF">CFOL_v3_03221</name>
</gene>
<evidence type="ECO:0000313" key="3">
    <source>
        <dbReference type="Proteomes" id="UP000187406"/>
    </source>
</evidence>
<dbReference type="Proteomes" id="UP000187406">
    <property type="component" value="Unassembled WGS sequence"/>
</dbReference>
<organism evidence="2 3">
    <name type="scientific">Cephalotus follicularis</name>
    <name type="common">Albany pitcher plant</name>
    <dbReference type="NCBI Taxonomy" id="3775"/>
    <lineage>
        <taxon>Eukaryota</taxon>
        <taxon>Viridiplantae</taxon>
        <taxon>Streptophyta</taxon>
        <taxon>Embryophyta</taxon>
        <taxon>Tracheophyta</taxon>
        <taxon>Spermatophyta</taxon>
        <taxon>Magnoliopsida</taxon>
        <taxon>eudicotyledons</taxon>
        <taxon>Gunneridae</taxon>
        <taxon>Pentapetalae</taxon>
        <taxon>rosids</taxon>
        <taxon>fabids</taxon>
        <taxon>Oxalidales</taxon>
        <taxon>Cephalotaceae</taxon>
        <taxon>Cephalotus</taxon>
    </lineage>
</organism>
<feature type="region of interest" description="Disordered" evidence="1">
    <location>
        <begin position="136"/>
        <end position="166"/>
    </location>
</feature>